<organism evidence="1 2">
    <name type="scientific">Eumeta variegata</name>
    <name type="common">Bagworm moth</name>
    <name type="synonym">Eumeta japonica</name>
    <dbReference type="NCBI Taxonomy" id="151549"/>
    <lineage>
        <taxon>Eukaryota</taxon>
        <taxon>Metazoa</taxon>
        <taxon>Ecdysozoa</taxon>
        <taxon>Arthropoda</taxon>
        <taxon>Hexapoda</taxon>
        <taxon>Insecta</taxon>
        <taxon>Pterygota</taxon>
        <taxon>Neoptera</taxon>
        <taxon>Endopterygota</taxon>
        <taxon>Lepidoptera</taxon>
        <taxon>Glossata</taxon>
        <taxon>Ditrysia</taxon>
        <taxon>Tineoidea</taxon>
        <taxon>Psychidae</taxon>
        <taxon>Oiketicinae</taxon>
        <taxon>Eumeta</taxon>
    </lineage>
</organism>
<reference evidence="1 2" key="1">
    <citation type="journal article" date="2019" name="Commun. Biol.">
        <title>The bagworm genome reveals a unique fibroin gene that provides high tensile strength.</title>
        <authorList>
            <person name="Kono N."/>
            <person name="Nakamura H."/>
            <person name="Ohtoshi R."/>
            <person name="Tomita M."/>
            <person name="Numata K."/>
            <person name="Arakawa K."/>
        </authorList>
    </citation>
    <scope>NUCLEOTIDE SEQUENCE [LARGE SCALE GENOMIC DNA]</scope>
</reference>
<proteinExistence type="predicted"/>
<evidence type="ECO:0000313" key="2">
    <source>
        <dbReference type="Proteomes" id="UP000299102"/>
    </source>
</evidence>
<dbReference type="AlphaFoldDB" id="A0A4C1UF28"/>
<comment type="caution">
    <text evidence="1">The sequence shown here is derived from an EMBL/GenBank/DDBJ whole genome shotgun (WGS) entry which is preliminary data.</text>
</comment>
<name>A0A4C1UF28_EUMVA</name>
<gene>
    <name evidence="1" type="ORF">EVAR_19573_1</name>
</gene>
<evidence type="ECO:0000313" key="1">
    <source>
        <dbReference type="EMBL" id="GBP25093.1"/>
    </source>
</evidence>
<keyword evidence="2" id="KW-1185">Reference proteome</keyword>
<dbReference type="Proteomes" id="UP000299102">
    <property type="component" value="Unassembled WGS sequence"/>
</dbReference>
<protein>
    <submittedName>
        <fullName evidence="1">Uncharacterized protein</fullName>
    </submittedName>
</protein>
<dbReference type="EMBL" id="BGZK01000169">
    <property type="protein sequence ID" value="GBP25093.1"/>
    <property type="molecule type" value="Genomic_DNA"/>
</dbReference>
<accession>A0A4C1UF28</accession>
<sequence>MKLAGGPTTALGLELNARAKSRHEFSLAFWFSSELPDGFCDCTVSTDDVQLATDGNTSLILHMPTTQLSLVCGHDALDKSLSIKLSSRNVTNKRDSPMDRILYRA</sequence>